<gene>
    <name evidence="2" type="ORF">C7377_0447</name>
</gene>
<organism evidence="2 3">
    <name type="scientific">Balneicella halophila</name>
    <dbReference type="NCBI Taxonomy" id="1537566"/>
    <lineage>
        <taxon>Bacteria</taxon>
        <taxon>Pseudomonadati</taxon>
        <taxon>Bacteroidota</taxon>
        <taxon>Bacteroidia</taxon>
        <taxon>Bacteroidales</taxon>
        <taxon>Balneicellaceae</taxon>
        <taxon>Balneicella</taxon>
    </lineage>
</organism>
<evidence type="ECO:0000313" key="3">
    <source>
        <dbReference type="Proteomes" id="UP000251835"/>
    </source>
</evidence>
<dbReference type="AlphaFoldDB" id="A0A7L4USF0"/>
<protein>
    <submittedName>
        <fullName evidence="2">Alpha-beta hydrolase superfamily lysophospholipase</fullName>
    </submittedName>
</protein>
<evidence type="ECO:0000259" key="1">
    <source>
        <dbReference type="Pfam" id="PF12146"/>
    </source>
</evidence>
<dbReference type="InterPro" id="IPR029058">
    <property type="entry name" value="AB_hydrolase_fold"/>
</dbReference>
<proteinExistence type="predicted"/>
<evidence type="ECO:0000313" key="2">
    <source>
        <dbReference type="EMBL" id="PVX52147.1"/>
    </source>
</evidence>
<dbReference type="GO" id="GO:0016787">
    <property type="term" value="F:hydrolase activity"/>
    <property type="evidence" value="ECO:0007669"/>
    <property type="project" value="UniProtKB-KW"/>
</dbReference>
<dbReference type="SUPFAM" id="SSF53474">
    <property type="entry name" value="alpha/beta-Hydrolases"/>
    <property type="match status" value="1"/>
</dbReference>
<dbReference type="InterPro" id="IPR022742">
    <property type="entry name" value="Hydrolase_4"/>
</dbReference>
<dbReference type="EMBL" id="QENZ01000003">
    <property type="protein sequence ID" value="PVX52147.1"/>
    <property type="molecule type" value="Genomic_DNA"/>
</dbReference>
<dbReference type="PANTHER" id="PTHR11614">
    <property type="entry name" value="PHOSPHOLIPASE-RELATED"/>
    <property type="match status" value="1"/>
</dbReference>
<reference evidence="2 3" key="1">
    <citation type="submission" date="2018-05" db="EMBL/GenBank/DDBJ databases">
        <title>Genomic Encyclopedia of Type Strains, Phase IV (KMG-IV): sequencing the most valuable type-strain genomes for metagenomic binning, comparative biology and taxonomic classification.</title>
        <authorList>
            <person name="Goeker M."/>
        </authorList>
    </citation>
    <scope>NUCLEOTIDE SEQUENCE [LARGE SCALE GENOMIC DNA]</scope>
    <source>
        <strain evidence="2 3">DSM 28579</strain>
    </source>
</reference>
<accession>A0A7L4USF0</accession>
<dbReference type="Proteomes" id="UP000251835">
    <property type="component" value="Unassembled WGS sequence"/>
</dbReference>
<keyword evidence="2" id="KW-0378">Hydrolase</keyword>
<comment type="caution">
    <text evidence="2">The sequence shown here is derived from an EMBL/GenBank/DDBJ whole genome shotgun (WGS) entry which is preliminary data.</text>
</comment>
<keyword evidence="3" id="KW-1185">Reference proteome</keyword>
<dbReference type="InterPro" id="IPR051044">
    <property type="entry name" value="MAG_DAG_Lipase"/>
</dbReference>
<feature type="domain" description="Serine aminopeptidase S33" evidence="1">
    <location>
        <begin position="23"/>
        <end position="289"/>
    </location>
</feature>
<dbReference type="Gene3D" id="3.40.50.1820">
    <property type="entry name" value="alpha/beta hydrolase"/>
    <property type="match status" value="1"/>
</dbReference>
<dbReference type="Pfam" id="PF12146">
    <property type="entry name" value="Hydrolase_4"/>
    <property type="match status" value="1"/>
</dbReference>
<name>A0A7L4USF0_BALHA</name>
<sequence>MQIKANDGLPLYAYKWMPDNDAELKGILLLIHGSVEHAKRYERFGEFLTTNGIGVYTFDMRGHGETTDLNSPEFAHIAYKTGWEQLLDDVLVVHNQLKKDYPQQPRFLFGHSMGSFLVRDYIANRSADFNGLILNGTTIGEAGPIKLLLKITKFMTLFHKPTYKSKFIHNQVYGNLTKSVENPETPVDFISTDKKEVQKYMDDELSGARISIGYAHEMGKGLLRTRKDETINKIPKELPVLIASGKKDPLGGKDGEQVKALYDKYIDAGINNVTFKLYEGARHEILNEVNRDEVMDDILFWMNKNS</sequence>